<keyword evidence="3" id="KW-0812">Transmembrane</keyword>
<dbReference type="PROSITE" id="PS50887">
    <property type="entry name" value="GGDEF"/>
    <property type="match status" value="1"/>
</dbReference>
<dbReference type="EC" id="2.7.7.65" evidence="1"/>
<feature type="transmembrane region" description="Helical" evidence="3">
    <location>
        <begin position="143"/>
        <end position="163"/>
    </location>
</feature>
<feature type="transmembrane region" description="Helical" evidence="3">
    <location>
        <begin position="117"/>
        <end position="137"/>
    </location>
</feature>
<evidence type="ECO:0000256" key="1">
    <source>
        <dbReference type="ARBA" id="ARBA00012528"/>
    </source>
</evidence>
<dbReference type="STRING" id="1177982.SAMN04489711_102218"/>
<dbReference type="SUPFAM" id="SSF55073">
    <property type="entry name" value="Nucleotide cyclase"/>
    <property type="match status" value="1"/>
</dbReference>
<reference evidence="6" key="1">
    <citation type="submission" date="2016-10" db="EMBL/GenBank/DDBJ databases">
        <authorList>
            <person name="Varghese N."/>
            <person name="Submissions S."/>
        </authorList>
    </citation>
    <scope>NUCLEOTIDE SEQUENCE [LARGE SCALE GENOMIC DNA]</scope>
    <source>
        <strain evidence="6">DSM 27981</strain>
    </source>
</reference>
<dbReference type="InterPro" id="IPR029787">
    <property type="entry name" value="Nucleotide_cyclase"/>
</dbReference>
<dbReference type="Pfam" id="PF00990">
    <property type="entry name" value="GGDEF"/>
    <property type="match status" value="1"/>
</dbReference>
<feature type="transmembrane region" description="Helical" evidence="3">
    <location>
        <begin position="14"/>
        <end position="32"/>
    </location>
</feature>
<dbReference type="NCBIfam" id="TIGR00254">
    <property type="entry name" value="GGDEF"/>
    <property type="match status" value="1"/>
</dbReference>
<evidence type="ECO:0000256" key="2">
    <source>
        <dbReference type="ARBA" id="ARBA00034247"/>
    </source>
</evidence>
<dbReference type="EMBL" id="FONX01000002">
    <property type="protein sequence ID" value="SFE47235.1"/>
    <property type="molecule type" value="Genomic_DNA"/>
</dbReference>
<name>A0A1I2ATA5_9BURK</name>
<keyword evidence="3" id="KW-1133">Transmembrane helix</keyword>
<dbReference type="InterPro" id="IPR043128">
    <property type="entry name" value="Rev_trsase/Diguanyl_cyclase"/>
</dbReference>
<keyword evidence="3" id="KW-0472">Membrane</keyword>
<comment type="catalytic activity">
    <reaction evidence="2">
        <text>2 GTP = 3',3'-c-di-GMP + 2 diphosphate</text>
        <dbReference type="Rhea" id="RHEA:24898"/>
        <dbReference type="ChEBI" id="CHEBI:33019"/>
        <dbReference type="ChEBI" id="CHEBI:37565"/>
        <dbReference type="ChEBI" id="CHEBI:58805"/>
        <dbReference type="EC" id="2.7.7.65"/>
    </reaction>
</comment>
<dbReference type="PANTHER" id="PTHR45138:SF9">
    <property type="entry name" value="DIGUANYLATE CYCLASE DGCM-RELATED"/>
    <property type="match status" value="1"/>
</dbReference>
<dbReference type="CDD" id="cd01949">
    <property type="entry name" value="GGDEF"/>
    <property type="match status" value="1"/>
</dbReference>
<dbReference type="InterPro" id="IPR050469">
    <property type="entry name" value="Diguanylate_Cyclase"/>
</dbReference>
<gene>
    <name evidence="5" type="ORF">SAMN04489711_102218</name>
</gene>
<dbReference type="PANTHER" id="PTHR45138">
    <property type="entry name" value="REGULATORY COMPONENTS OF SENSORY TRANSDUCTION SYSTEM"/>
    <property type="match status" value="1"/>
</dbReference>
<evidence type="ECO:0000313" key="5">
    <source>
        <dbReference type="EMBL" id="SFE47235.1"/>
    </source>
</evidence>
<dbReference type="OrthoDB" id="9813903at2"/>
<evidence type="ECO:0000256" key="3">
    <source>
        <dbReference type="SAM" id="Phobius"/>
    </source>
</evidence>
<organism evidence="5 6">
    <name type="scientific">Paracidovorax wautersii</name>
    <dbReference type="NCBI Taxonomy" id="1177982"/>
    <lineage>
        <taxon>Bacteria</taxon>
        <taxon>Pseudomonadati</taxon>
        <taxon>Pseudomonadota</taxon>
        <taxon>Betaproteobacteria</taxon>
        <taxon>Burkholderiales</taxon>
        <taxon>Comamonadaceae</taxon>
        <taxon>Paracidovorax</taxon>
    </lineage>
</organism>
<feature type="transmembrane region" description="Helical" evidence="3">
    <location>
        <begin position="91"/>
        <end position="110"/>
    </location>
</feature>
<sequence>MPTATAQRPFGRQIDINIAVAVAALVIAPLVNPQGASLGGPVHAALLALVLLSWWSLRRTRSPRALLWWSQLSVLGCALGLRLQLDAFGPVSAYWRAFAAVQTLITMAILFPRARDYAVAVAITLAASFIGVDRSYYQAVNPVFFALTMYGAIRVGSMMNIVIMRSHREMHEATEKYRRLARTDPLTGLDNRRAFMERLTETIAQSTPGRLHMAMLDLDHFKRINDTLGHDAGDAVLVALAGCLLRRWPAGTAARLGGEEFALLLADQTPGQAAQALEQLLQEVQGMEVAGTGFSFSAGLVTARVGEAPSSLLTRADTALYAAKRGGRGRIETVAG</sequence>
<keyword evidence="6" id="KW-1185">Reference proteome</keyword>
<dbReference type="InterPro" id="IPR000160">
    <property type="entry name" value="GGDEF_dom"/>
</dbReference>
<dbReference type="AlphaFoldDB" id="A0A1I2ATA5"/>
<dbReference type="FunFam" id="3.30.70.270:FF:000001">
    <property type="entry name" value="Diguanylate cyclase domain protein"/>
    <property type="match status" value="1"/>
</dbReference>
<dbReference type="RefSeq" id="WP_092937712.1">
    <property type="nucleotide sequence ID" value="NZ_FONX01000002.1"/>
</dbReference>
<dbReference type="SMART" id="SM00267">
    <property type="entry name" value="GGDEF"/>
    <property type="match status" value="1"/>
</dbReference>
<feature type="domain" description="GGDEF" evidence="4">
    <location>
        <begin position="209"/>
        <end position="336"/>
    </location>
</feature>
<feature type="transmembrane region" description="Helical" evidence="3">
    <location>
        <begin position="38"/>
        <end position="57"/>
    </location>
</feature>
<dbReference type="GO" id="GO:0052621">
    <property type="term" value="F:diguanylate cyclase activity"/>
    <property type="evidence" value="ECO:0007669"/>
    <property type="project" value="UniProtKB-EC"/>
</dbReference>
<proteinExistence type="predicted"/>
<dbReference type="Gene3D" id="3.30.70.270">
    <property type="match status" value="1"/>
</dbReference>
<accession>A0A1I2ATA5</accession>
<protein>
    <recommendedName>
        <fullName evidence="1">diguanylate cyclase</fullName>
        <ecNumber evidence="1">2.7.7.65</ecNumber>
    </recommendedName>
</protein>
<evidence type="ECO:0000313" key="6">
    <source>
        <dbReference type="Proteomes" id="UP000199119"/>
    </source>
</evidence>
<dbReference type="Proteomes" id="UP000199119">
    <property type="component" value="Unassembled WGS sequence"/>
</dbReference>
<feature type="transmembrane region" description="Helical" evidence="3">
    <location>
        <begin position="66"/>
        <end position="85"/>
    </location>
</feature>
<evidence type="ECO:0000259" key="4">
    <source>
        <dbReference type="PROSITE" id="PS50887"/>
    </source>
</evidence>